<dbReference type="PANTHER" id="PTHR43567:SF1">
    <property type="entry name" value="FLAVOREDOXIN"/>
    <property type="match status" value="1"/>
</dbReference>
<evidence type="ECO:0000313" key="6">
    <source>
        <dbReference type="Proteomes" id="UP000320235"/>
    </source>
</evidence>
<comment type="caution">
    <text evidence="5">The sequence shown here is derived from an EMBL/GenBank/DDBJ whole genome shotgun (WGS) entry which is preliminary data.</text>
</comment>
<dbReference type="SMART" id="SM00903">
    <property type="entry name" value="Flavin_Reduct"/>
    <property type="match status" value="1"/>
</dbReference>
<dbReference type="GO" id="GO:0016646">
    <property type="term" value="F:oxidoreductase activity, acting on the CH-NH group of donors, NAD or NADP as acceptor"/>
    <property type="evidence" value="ECO:0007669"/>
    <property type="project" value="UniProtKB-ARBA"/>
</dbReference>
<dbReference type="EMBL" id="VFPE01000004">
    <property type="protein sequence ID" value="TQM24445.1"/>
    <property type="molecule type" value="Genomic_DNA"/>
</dbReference>
<evidence type="ECO:0000256" key="1">
    <source>
        <dbReference type="ARBA" id="ARBA00001917"/>
    </source>
</evidence>
<dbReference type="InterPro" id="IPR012349">
    <property type="entry name" value="Split_barrel_FMN-bd"/>
</dbReference>
<protein>
    <submittedName>
        <fullName evidence="5">Flavin reductase (DIM6/NTAB) family NADH-FMN oxidoreductase RutF</fullName>
    </submittedName>
</protein>
<dbReference type="PANTHER" id="PTHR43567">
    <property type="entry name" value="FLAVOREDOXIN-RELATED-RELATED"/>
    <property type="match status" value="1"/>
</dbReference>
<evidence type="ECO:0000259" key="4">
    <source>
        <dbReference type="SMART" id="SM00903"/>
    </source>
</evidence>
<dbReference type="Pfam" id="PF01613">
    <property type="entry name" value="Flavin_Reduct"/>
    <property type="match status" value="1"/>
</dbReference>
<sequence length="220" mass="23500">MGTVTPLDPHVAISPAILYFGTPVSLLSTVDEDGHPNLAPNSSVWWLGQTAVIGVGARSQTGRNLIATGEVVINLPSAAEVDIVDRLALTTGRSPVSPRKAAAGYRHVADKFAEAGVRPAASETVTPPRIAELPVHLEGRVTALHPLGGAPSVADASILAVEVGITRVHVRESLRLAGHANRIDPRRWRPLLLSFQRFFGLGDEAHPSRLSTIDEEWYRG</sequence>
<dbReference type="SUPFAM" id="SSF50475">
    <property type="entry name" value="FMN-binding split barrel"/>
    <property type="match status" value="1"/>
</dbReference>
<dbReference type="Proteomes" id="UP000320235">
    <property type="component" value="Unassembled WGS sequence"/>
</dbReference>
<dbReference type="Gene3D" id="2.30.110.10">
    <property type="entry name" value="Electron Transport, Fmn-binding Protein, Chain A"/>
    <property type="match status" value="1"/>
</dbReference>
<dbReference type="OrthoDB" id="9794638at2"/>
<reference evidence="5 6" key="1">
    <citation type="submission" date="2019-06" db="EMBL/GenBank/DDBJ databases">
        <title>Sequencing the genomes of 1000 actinobacteria strains.</title>
        <authorList>
            <person name="Klenk H.-P."/>
        </authorList>
    </citation>
    <scope>NUCLEOTIDE SEQUENCE [LARGE SCALE GENOMIC DNA]</scope>
    <source>
        <strain evidence="5 6">DSM 105492</strain>
    </source>
</reference>
<evidence type="ECO:0000256" key="3">
    <source>
        <dbReference type="ARBA" id="ARBA00038054"/>
    </source>
</evidence>
<comment type="similarity">
    <text evidence="3">Belongs to the flavoredoxin family.</text>
</comment>
<feature type="domain" description="Flavin reductase like" evidence="4">
    <location>
        <begin position="17"/>
        <end position="186"/>
    </location>
</feature>
<gene>
    <name evidence="5" type="ORF">FB391_2959</name>
</gene>
<comment type="cofactor">
    <cofactor evidence="1">
        <name>FMN</name>
        <dbReference type="ChEBI" id="CHEBI:58210"/>
    </cofactor>
</comment>
<name>A0A543ESA0_9MICO</name>
<dbReference type="InterPro" id="IPR002563">
    <property type="entry name" value="Flavin_Rdtase-like_dom"/>
</dbReference>
<dbReference type="GO" id="GO:0010181">
    <property type="term" value="F:FMN binding"/>
    <property type="evidence" value="ECO:0007669"/>
    <property type="project" value="InterPro"/>
</dbReference>
<dbReference type="RefSeq" id="WP_141895569.1">
    <property type="nucleotide sequence ID" value="NZ_BAABLH010000006.1"/>
</dbReference>
<accession>A0A543ESA0</accession>
<keyword evidence="6" id="KW-1185">Reference proteome</keyword>
<keyword evidence="2" id="KW-0285">Flavoprotein</keyword>
<evidence type="ECO:0000313" key="5">
    <source>
        <dbReference type="EMBL" id="TQM24445.1"/>
    </source>
</evidence>
<dbReference type="InterPro" id="IPR052174">
    <property type="entry name" value="Flavoredoxin"/>
</dbReference>
<dbReference type="AlphaFoldDB" id="A0A543ESA0"/>
<evidence type="ECO:0000256" key="2">
    <source>
        <dbReference type="ARBA" id="ARBA00022630"/>
    </source>
</evidence>
<organism evidence="5 6">
    <name type="scientific">Microbacterium kyungheense</name>
    <dbReference type="NCBI Taxonomy" id="1263636"/>
    <lineage>
        <taxon>Bacteria</taxon>
        <taxon>Bacillati</taxon>
        <taxon>Actinomycetota</taxon>
        <taxon>Actinomycetes</taxon>
        <taxon>Micrococcales</taxon>
        <taxon>Microbacteriaceae</taxon>
        <taxon>Microbacterium</taxon>
    </lineage>
</organism>
<proteinExistence type="inferred from homology"/>